<keyword evidence="3" id="KW-1185">Reference proteome</keyword>
<feature type="region of interest" description="Disordered" evidence="1">
    <location>
        <begin position="227"/>
        <end position="252"/>
    </location>
</feature>
<feature type="compositionally biased region" description="Basic and acidic residues" evidence="1">
    <location>
        <begin position="227"/>
        <end position="238"/>
    </location>
</feature>
<proteinExistence type="predicted"/>
<comment type="caution">
    <text evidence="2">The sequence shown here is derived from an EMBL/GenBank/DDBJ whole genome shotgun (WGS) entry which is preliminary data.</text>
</comment>
<name>A0A8H6LUR6_9AGAR</name>
<feature type="compositionally biased region" description="Polar residues" evidence="1">
    <location>
        <begin position="242"/>
        <end position="252"/>
    </location>
</feature>
<reference evidence="2 3" key="1">
    <citation type="submission" date="2020-07" db="EMBL/GenBank/DDBJ databases">
        <title>Comparative genomics of pyrophilous fungi reveals a link between fire events and developmental genes.</title>
        <authorList>
            <consortium name="DOE Joint Genome Institute"/>
            <person name="Steindorff A.S."/>
            <person name="Carver A."/>
            <person name="Calhoun S."/>
            <person name="Stillman K."/>
            <person name="Liu H."/>
            <person name="Lipzen A."/>
            <person name="Pangilinan J."/>
            <person name="Labutti K."/>
            <person name="Bruns T.D."/>
            <person name="Grigoriev I.V."/>
        </authorList>
    </citation>
    <scope>NUCLEOTIDE SEQUENCE [LARGE SCALE GENOMIC DNA]</scope>
    <source>
        <strain evidence="2 3">CBS 144469</strain>
    </source>
</reference>
<evidence type="ECO:0000313" key="3">
    <source>
        <dbReference type="Proteomes" id="UP000521943"/>
    </source>
</evidence>
<protein>
    <recommendedName>
        <fullName evidence="4">BTB domain-containing protein</fullName>
    </recommendedName>
</protein>
<gene>
    <name evidence="2" type="ORF">DFP72DRAFT_829199</name>
</gene>
<dbReference type="OrthoDB" id="3184970at2759"/>
<dbReference type="EMBL" id="JACGCI010000162">
    <property type="protein sequence ID" value="KAF6742939.1"/>
    <property type="molecule type" value="Genomic_DNA"/>
</dbReference>
<dbReference type="AlphaFoldDB" id="A0A8H6LUR6"/>
<sequence length="252" mass="28765">MYGDEPVKCPGECTRIIALKPHKLTDIRHLVLDCKIVVDVVFRSDDHILFGAHRPNLEMYSEILKEKGFDVESQKAHLVYGDASTVRLLLQGMHKFKSATSSLADLPSDRLWALAEAAERYSVYTFMAACSEHISLRPLRHPDDALKCLVFAVKYGYVGVADSVASSTIHYDMSTVKKALRGYDSWFNLWVSSYHNHMLPKIDWNSYYQRTAPAGCLQGEVYRPRQRDNDHPIWEPRPSRVRGSTQRALHSL</sequence>
<evidence type="ECO:0008006" key="4">
    <source>
        <dbReference type="Google" id="ProtNLM"/>
    </source>
</evidence>
<dbReference type="Proteomes" id="UP000521943">
    <property type="component" value="Unassembled WGS sequence"/>
</dbReference>
<evidence type="ECO:0000313" key="2">
    <source>
        <dbReference type="EMBL" id="KAF6742939.1"/>
    </source>
</evidence>
<evidence type="ECO:0000256" key="1">
    <source>
        <dbReference type="SAM" id="MobiDB-lite"/>
    </source>
</evidence>
<accession>A0A8H6LUR6</accession>
<organism evidence="2 3">
    <name type="scientific">Ephemerocybe angulata</name>
    <dbReference type="NCBI Taxonomy" id="980116"/>
    <lineage>
        <taxon>Eukaryota</taxon>
        <taxon>Fungi</taxon>
        <taxon>Dikarya</taxon>
        <taxon>Basidiomycota</taxon>
        <taxon>Agaricomycotina</taxon>
        <taxon>Agaricomycetes</taxon>
        <taxon>Agaricomycetidae</taxon>
        <taxon>Agaricales</taxon>
        <taxon>Agaricineae</taxon>
        <taxon>Psathyrellaceae</taxon>
        <taxon>Ephemerocybe</taxon>
    </lineage>
</organism>